<evidence type="ECO:0000313" key="2">
    <source>
        <dbReference type="EMBL" id="KAB2810930.1"/>
    </source>
</evidence>
<sequence>MAALSPAAPTRPVDPTMPWRLGVHECPAVELAAAVAVHDAAPDVTAPGDGVVERRDREP</sequence>
<protein>
    <submittedName>
        <fullName evidence="2">Uncharacterized protein</fullName>
    </submittedName>
</protein>
<organism evidence="2 3">
    <name type="scientific">Nocardioides simplex</name>
    <name type="common">Arthrobacter simplex</name>
    <dbReference type="NCBI Taxonomy" id="2045"/>
    <lineage>
        <taxon>Bacteria</taxon>
        <taxon>Bacillati</taxon>
        <taxon>Actinomycetota</taxon>
        <taxon>Actinomycetes</taxon>
        <taxon>Propionibacteriales</taxon>
        <taxon>Nocardioidaceae</taxon>
        <taxon>Pimelobacter</taxon>
    </lineage>
</organism>
<dbReference type="EMBL" id="WBVM01000001">
    <property type="protein sequence ID" value="KAB2810930.1"/>
    <property type="molecule type" value="Genomic_DNA"/>
</dbReference>
<name>A0A7J5DY70_NOCSI</name>
<comment type="caution">
    <text evidence="2">The sequence shown here is derived from an EMBL/GenBank/DDBJ whole genome shotgun (WGS) entry which is preliminary data.</text>
</comment>
<dbReference type="AlphaFoldDB" id="A0A7J5DY70"/>
<feature type="region of interest" description="Disordered" evidence="1">
    <location>
        <begin position="39"/>
        <end position="59"/>
    </location>
</feature>
<accession>A0A7J5DY70</accession>
<proteinExistence type="predicted"/>
<evidence type="ECO:0000313" key="3">
    <source>
        <dbReference type="Proteomes" id="UP000449906"/>
    </source>
</evidence>
<dbReference type="Proteomes" id="UP000449906">
    <property type="component" value="Unassembled WGS sequence"/>
</dbReference>
<gene>
    <name evidence="2" type="ORF">F9L07_03030</name>
</gene>
<evidence type="ECO:0000256" key="1">
    <source>
        <dbReference type="SAM" id="MobiDB-lite"/>
    </source>
</evidence>
<reference evidence="2 3" key="1">
    <citation type="submission" date="2019-09" db="EMBL/GenBank/DDBJ databases">
        <title>Pimelobacter sp. isolated from Paulinella.</title>
        <authorList>
            <person name="Jeong S.E."/>
        </authorList>
    </citation>
    <scope>NUCLEOTIDE SEQUENCE [LARGE SCALE GENOMIC DNA]</scope>
    <source>
        <strain evidence="2 3">Pch-N</strain>
    </source>
</reference>